<keyword evidence="2 5" id="KW-0812">Transmembrane</keyword>
<evidence type="ECO:0000256" key="3">
    <source>
        <dbReference type="ARBA" id="ARBA00022989"/>
    </source>
</evidence>
<feature type="transmembrane region" description="Helical" evidence="5">
    <location>
        <begin position="46"/>
        <end position="64"/>
    </location>
</feature>
<keyword evidence="3 5" id="KW-1133">Transmembrane helix</keyword>
<proteinExistence type="predicted"/>
<keyword evidence="4 5" id="KW-0472">Membrane</keyword>
<dbReference type="GO" id="GO:0016020">
    <property type="term" value="C:membrane"/>
    <property type="evidence" value="ECO:0007669"/>
    <property type="project" value="UniProtKB-SubCell"/>
</dbReference>
<organism evidence="6">
    <name type="scientific">Myoviridae sp. ctaMv1</name>
    <dbReference type="NCBI Taxonomy" id="2825131"/>
    <lineage>
        <taxon>Viruses</taxon>
        <taxon>Duplodnaviria</taxon>
        <taxon>Heunggongvirae</taxon>
        <taxon>Uroviricota</taxon>
        <taxon>Caudoviricetes</taxon>
    </lineage>
</organism>
<protein>
    <submittedName>
        <fullName evidence="6">Holin</fullName>
    </submittedName>
</protein>
<accession>A0A8S5PX92</accession>
<reference evidence="6" key="1">
    <citation type="journal article" date="2021" name="Proc. Natl. Acad. Sci. U.S.A.">
        <title>A Catalog of Tens of Thousands of Viruses from Human Metagenomes Reveals Hidden Associations with Chronic Diseases.</title>
        <authorList>
            <person name="Tisza M.J."/>
            <person name="Buck C.B."/>
        </authorList>
    </citation>
    <scope>NUCLEOTIDE SEQUENCE</scope>
    <source>
        <strain evidence="6">CtaMv1</strain>
    </source>
</reference>
<dbReference type="EMBL" id="BK015528">
    <property type="protein sequence ID" value="DAE11217.1"/>
    <property type="molecule type" value="Genomic_DNA"/>
</dbReference>
<name>A0A8S5PX92_9CAUD</name>
<sequence length="96" mass="10628">MKKLFENITKISVGTWVRGILSLVSIVNMALTAFGKTPVSVEYSELYTIISLIFTFIVGAASYWKNNSFTSAAIEADKFMHEQRIAEGEDDNGTSL</sequence>
<feature type="transmembrane region" description="Helical" evidence="5">
    <location>
        <begin position="12"/>
        <end position="34"/>
    </location>
</feature>
<evidence type="ECO:0000256" key="5">
    <source>
        <dbReference type="SAM" id="Phobius"/>
    </source>
</evidence>
<dbReference type="InterPro" id="IPR006479">
    <property type="entry name" value="Holin"/>
</dbReference>
<comment type="subcellular location">
    <subcellularLocation>
        <location evidence="1">Membrane</location>
    </subcellularLocation>
</comment>
<evidence type="ECO:0000256" key="4">
    <source>
        <dbReference type="ARBA" id="ARBA00023136"/>
    </source>
</evidence>
<evidence type="ECO:0000256" key="2">
    <source>
        <dbReference type="ARBA" id="ARBA00022692"/>
    </source>
</evidence>
<evidence type="ECO:0000256" key="1">
    <source>
        <dbReference type="ARBA" id="ARBA00004370"/>
    </source>
</evidence>
<dbReference type="Pfam" id="PF04688">
    <property type="entry name" value="Holin_SPP1"/>
    <property type="match status" value="1"/>
</dbReference>
<evidence type="ECO:0000313" key="6">
    <source>
        <dbReference type="EMBL" id="DAE11217.1"/>
    </source>
</evidence>